<evidence type="ECO:0000256" key="3">
    <source>
        <dbReference type="ARBA" id="ARBA00004906"/>
    </source>
</evidence>
<dbReference type="InterPro" id="IPR031127">
    <property type="entry name" value="E3_UB_ligase_RBR"/>
</dbReference>
<dbReference type="Pfam" id="PF01485">
    <property type="entry name" value="IBR"/>
    <property type="match status" value="1"/>
</dbReference>
<evidence type="ECO:0000256" key="6">
    <source>
        <dbReference type="ARBA" id="ARBA00022723"/>
    </source>
</evidence>
<evidence type="ECO:0000256" key="11">
    <source>
        <dbReference type="SAM" id="MobiDB-lite"/>
    </source>
</evidence>
<dbReference type="OrthoDB" id="1680361at2759"/>
<evidence type="ECO:0000313" key="13">
    <source>
        <dbReference type="EMBL" id="KDP39358.1"/>
    </source>
</evidence>
<keyword evidence="7" id="KW-0677">Repeat</keyword>
<dbReference type="STRING" id="180498.A0A067KWK4"/>
<keyword evidence="5" id="KW-0808">Transferase</keyword>
<evidence type="ECO:0000256" key="7">
    <source>
        <dbReference type="ARBA" id="ARBA00022737"/>
    </source>
</evidence>
<evidence type="ECO:0000256" key="2">
    <source>
        <dbReference type="ARBA" id="ARBA00001947"/>
    </source>
</evidence>
<evidence type="ECO:0000256" key="9">
    <source>
        <dbReference type="ARBA" id="ARBA00022786"/>
    </source>
</evidence>
<keyword evidence="9" id="KW-0833">Ubl conjugation pathway</keyword>
<dbReference type="AlphaFoldDB" id="A0A067KWK4"/>
<organism evidence="13 14">
    <name type="scientific">Jatropha curcas</name>
    <name type="common">Barbados nut</name>
    <dbReference type="NCBI Taxonomy" id="180498"/>
    <lineage>
        <taxon>Eukaryota</taxon>
        <taxon>Viridiplantae</taxon>
        <taxon>Streptophyta</taxon>
        <taxon>Embryophyta</taxon>
        <taxon>Tracheophyta</taxon>
        <taxon>Spermatophyta</taxon>
        <taxon>Magnoliopsida</taxon>
        <taxon>eudicotyledons</taxon>
        <taxon>Gunneridae</taxon>
        <taxon>Pentapetalae</taxon>
        <taxon>rosids</taxon>
        <taxon>fabids</taxon>
        <taxon>Malpighiales</taxon>
        <taxon>Euphorbiaceae</taxon>
        <taxon>Crotonoideae</taxon>
        <taxon>Jatropheae</taxon>
        <taxon>Jatropha</taxon>
    </lineage>
</organism>
<keyword evidence="8" id="KW-0863">Zinc-finger</keyword>
<dbReference type="Proteomes" id="UP000027138">
    <property type="component" value="Unassembled WGS sequence"/>
</dbReference>
<dbReference type="InterPro" id="IPR044066">
    <property type="entry name" value="TRIAD_supradom"/>
</dbReference>
<dbReference type="InterPro" id="IPR002867">
    <property type="entry name" value="IBR_dom"/>
</dbReference>
<keyword evidence="6" id="KW-0479">Metal-binding</keyword>
<comment type="pathway">
    <text evidence="3">Protein modification; protein ubiquitination.</text>
</comment>
<dbReference type="PROSITE" id="PS51873">
    <property type="entry name" value="TRIAD"/>
    <property type="match status" value="1"/>
</dbReference>
<dbReference type="SMART" id="SM00647">
    <property type="entry name" value="IBR"/>
    <property type="match status" value="1"/>
</dbReference>
<proteinExistence type="predicted"/>
<dbReference type="SUPFAM" id="SSF57850">
    <property type="entry name" value="RING/U-box"/>
    <property type="match status" value="2"/>
</dbReference>
<comment type="catalytic activity">
    <reaction evidence="1">
        <text>[E2 ubiquitin-conjugating enzyme]-S-ubiquitinyl-L-cysteine + [acceptor protein]-L-lysine = [E2 ubiquitin-conjugating enzyme]-L-cysteine + [acceptor protein]-N(6)-ubiquitinyl-L-lysine.</text>
        <dbReference type="EC" id="2.3.2.31"/>
    </reaction>
</comment>
<feature type="region of interest" description="Disordered" evidence="11">
    <location>
        <begin position="1"/>
        <end position="35"/>
    </location>
</feature>
<name>A0A067KWK4_JATCU</name>
<evidence type="ECO:0000256" key="8">
    <source>
        <dbReference type="ARBA" id="ARBA00022771"/>
    </source>
</evidence>
<comment type="cofactor">
    <cofactor evidence="2">
        <name>Zn(2+)</name>
        <dbReference type="ChEBI" id="CHEBI:29105"/>
    </cofactor>
</comment>
<feature type="compositionally biased region" description="Acidic residues" evidence="11">
    <location>
        <begin position="13"/>
        <end position="30"/>
    </location>
</feature>
<gene>
    <name evidence="13" type="ORF">JCGZ_01115</name>
</gene>
<evidence type="ECO:0000313" key="14">
    <source>
        <dbReference type="Proteomes" id="UP000027138"/>
    </source>
</evidence>
<dbReference type="GO" id="GO:0016567">
    <property type="term" value="P:protein ubiquitination"/>
    <property type="evidence" value="ECO:0007669"/>
    <property type="project" value="UniProtKB-UniPathway"/>
</dbReference>
<dbReference type="UniPathway" id="UPA00143"/>
<sequence length="238" mass="27210">MEDPMNYHGDNSNDYDDNDASFLEGDENDDDSIKSVKPQNYKTLNQQDIRQIMEEEISNISKLLSLSKPEASFATSIGLSLNFMTSGLSMSLQFVKRCPEPYCRVAVCKDMIDSIASKEDRDKYSQWWIKSYIEESKSKKRCPGANCDHAIEFIRRVNGSFDVTRSNCFTSFCWNCVEEGHRPLDCETVKKWILKNSSESENVTYIVAYCKPCPSCKRPIGKNAGCMQMTCGVCRYEF</sequence>
<dbReference type="PANTHER" id="PTHR11685">
    <property type="entry name" value="RBR FAMILY RING FINGER AND IBR DOMAIN-CONTAINING"/>
    <property type="match status" value="1"/>
</dbReference>
<dbReference type="Pfam" id="PF22191">
    <property type="entry name" value="IBR_1"/>
    <property type="match status" value="1"/>
</dbReference>
<dbReference type="Gene3D" id="1.20.120.1750">
    <property type="match status" value="1"/>
</dbReference>
<feature type="domain" description="RING-type" evidence="12">
    <location>
        <begin position="51"/>
        <end position="238"/>
    </location>
</feature>
<protein>
    <recommendedName>
        <fullName evidence="4">RBR-type E3 ubiquitin transferase</fullName>
        <ecNumber evidence="4">2.3.2.31</ecNumber>
    </recommendedName>
</protein>
<evidence type="ECO:0000256" key="4">
    <source>
        <dbReference type="ARBA" id="ARBA00012251"/>
    </source>
</evidence>
<dbReference type="GO" id="GO:0008270">
    <property type="term" value="F:zinc ion binding"/>
    <property type="evidence" value="ECO:0007669"/>
    <property type="project" value="UniProtKB-KW"/>
</dbReference>
<dbReference type="EMBL" id="KK914353">
    <property type="protein sequence ID" value="KDP39358.1"/>
    <property type="molecule type" value="Genomic_DNA"/>
</dbReference>
<evidence type="ECO:0000256" key="10">
    <source>
        <dbReference type="ARBA" id="ARBA00022833"/>
    </source>
</evidence>
<evidence type="ECO:0000256" key="1">
    <source>
        <dbReference type="ARBA" id="ARBA00001798"/>
    </source>
</evidence>
<dbReference type="GO" id="GO:0061630">
    <property type="term" value="F:ubiquitin protein ligase activity"/>
    <property type="evidence" value="ECO:0007669"/>
    <property type="project" value="UniProtKB-EC"/>
</dbReference>
<keyword evidence="10" id="KW-0862">Zinc</keyword>
<reference evidence="13 14" key="1">
    <citation type="journal article" date="2014" name="PLoS ONE">
        <title>Global Analysis of Gene Expression Profiles in Physic Nut (Jatropha curcas L.) Seedlings Exposed to Salt Stress.</title>
        <authorList>
            <person name="Zhang L."/>
            <person name="Zhang C."/>
            <person name="Wu P."/>
            <person name="Chen Y."/>
            <person name="Li M."/>
            <person name="Jiang H."/>
            <person name="Wu G."/>
        </authorList>
    </citation>
    <scope>NUCLEOTIDE SEQUENCE [LARGE SCALE GENOMIC DNA]</scope>
    <source>
        <strain evidence="14">cv. GZQX0401</strain>
        <tissue evidence="13">Young leaves</tissue>
    </source>
</reference>
<accession>A0A067KWK4</accession>
<evidence type="ECO:0000259" key="12">
    <source>
        <dbReference type="PROSITE" id="PS51873"/>
    </source>
</evidence>
<keyword evidence="14" id="KW-1185">Reference proteome</keyword>
<evidence type="ECO:0000256" key="5">
    <source>
        <dbReference type="ARBA" id="ARBA00022679"/>
    </source>
</evidence>
<dbReference type="EC" id="2.3.2.31" evidence="4"/>